<evidence type="ECO:0000313" key="2">
    <source>
        <dbReference type="EMBL" id="AVQ30368.1"/>
    </source>
</evidence>
<reference evidence="3" key="1">
    <citation type="journal article" date="2018" name="MSphere">
        <title>Fusobacterium Genomics Using MinION and Illumina Sequencing Enables Genome Completion and Correction.</title>
        <authorList>
            <person name="Todd S.M."/>
            <person name="Settlage R.E."/>
            <person name="Lahmers K.K."/>
            <person name="Slade D.J."/>
        </authorList>
    </citation>
    <scope>NUCLEOTIDE SEQUENCE [LARGE SCALE GENOMIC DNA]</scope>
    <source>
        <strain evidence="3">ATCC 27725</strain>
    </source>
</reference>
<evidence type="ECO:0000313" key="3">
    <source>
        <dbReference type="Proteomes" id="UP000241238"/>
    </source>
</evidence>
<gene>
    <name evidence="2" type="ORF">C4N18_03645</name>
</gene>
<accession>A0ABM6U276</accession>
<dbReference type="Proteomes" id="UP000241238">
    <property type="component" value="Chromosome"/>
</dbReference>
<dbReference type="EMBL" id="CP028103">
    <property type="protein sequence ID" value="AVQ30368.1"/>
    <property type="molecule type" value="Genomic_DNA"/>
</dbReference>
<protein>
    <submittedName>
        <fullName evidence="2">ImmA/IrrE family metallo-endopeptidase</fullName>
    </submittedName>
</protein>
<keyword evidence="3" id="KW-1185">Reference proteome</keyword>
<evidence type="ECO:0000259" key="1">
    <source>
        <dbReference type="Pfam" id="PF06114"/>
    </source>
</evidence>
<dbReference type="RefSeq" id="WP_005948859.1">
    <property type="nucleotide sequence ID" value="NZ_CP028103.1"/>
</dbReference>
<sequence length="139" mass="16246">MINIPVRVKNLVKKWGTRDPFKLCKYLGIYVTFKDLGENTKGCYQKIKGKKTIIINSTLDDFSKKVVCAHELGHGVCHSSREVQFSREYTLLPKNSIFEKQANEFSAELLVDENDDEYIYNCDIDFKILQELKNLKYKR</sequence>
<dbReference type="InterPro" id="IPR010359">
    <property type="entry name" value="IrrE_HExxH"/>
</dbReference>
<dbReference type="GeneID" id="77467072"/>
<dbReference type="Pfam" id="PF06114">
    <property type="entry name" value="Peptidase_M78"/>
    <property type="match status" value="1"/>
</dbReference>
<name>A0ABM6U276_FUSVA</name>
<proteinExistence type="predicted"/>
<dbReference type="Gene3D" id="1.10.10.2910">
    <property type="match status" value="1"/>
</dbReference>
<organism evidence="2 3">
    <name type="scientific">Fusobacterium varium ATCC 27725</name>
    <dbReference type="NCBI Taxonomy" id="469618"/>
    <lineage>
        <taxon>Bacteria</taxon>
        <taxon>Fusobacteriati</taxon>
        <taxon>Fusobacteriota</taxon>
        <taxon>Fusobacteriia</taxon>
        <taxon>Fusobacteriales</taxon>
        <taxon>Fusobacteriaceae</taxon>
        <taxon>Fusobacterium</taxon>
    </lineage>
</organism>
<feature type="domain" description="IrrE N-terminal-like" evidence="1">
    <location>
        <begin position="24"/>
        <end position="114"/>
    </location>
</feature>